<dbReference type="AlphaFoldDB" id="A0A857JMI9"/>
<feature type="transmembrane region" description="Helical" evidence="7">
    <location>
        <begin position="40"/>
        <end position="60"/>
    </location>
</feature>
<accession>A0A857JMI9</accession>
<evidence type="ECO:0000256" key="7">
    <source>
        <dbReference type="SAM" id="Phobius"/>
    </source>
</evidence>
<dbReference type="Gene3D" id="1.20.1250.20">
    <property type="entry name" value="MFS general substrate transporter like domains"/>
    <property type="match status" value="1"/>
</dbReference>
<feature type="transmembrane region" description="Helical" evidence="7">
    <location>
        <begin position="160"/>
        <end position="177"/>
    </location>
</feature>
<dbReference type="RefSeq" id="WP_160181395.1">
    <property type="nucleotide sequence ID" value="NZ_CP047656.1"/>
</dbReference>
<dbReference type="PANTHER" id="PTHR23514">
    <property type="entry name" value="BYPASS OF STOP CODON PROTEIN 6"/>
    <property type="match status" value="1"/>
</dbReference>
<organism evidence="9 10">
    <name type="scientific">Paraglaciecola mesophila</name>
    <dbReference type="NCBI Taxonomy" id="197222"/>
    <lineage>
        <taxon>Bacteria</taxon>
        <taxon>Pseudomonadati</taxon>
        <taxon>Pseudomonadota</taxon>
        <taxon>Gammaproteobacteria</taxon>
        <taxon>Alteromonadales</taxon>
        <taxon>Alteromonadaceae</taxon>
        <taxon>Paraglaciecola</taxon>
    </lineage>
</organism>
<feature type="transmembrane region" description="Helical" evidence="7">
    <location>
        <begin position="7"/>
        <end position="28"/>
    </location>
</feature>
<name>A0A857JMI9_9ALTE</name>
<feature type="transmembrane region" description="Helical" evidence="7">
    <location>
        <begin position="93"/>
        <end position="114"/>
    </location>
</feature>
<dbReference type="PANTHER" id="PTHR23514:SF3">
    <property type="entry name" value="BYPASS OF STOP CODON PROTEIN 6"/>
    <property type="match status" value="1"/>
</dbReference>
<dbReference type="InterPro" id="IPR020846">
    <property type="entry name" value="MFS_dom"/>
</dbReference>
<evidence type="ECO:0000313" key="9">
    <source>
        <dbReference type="EMBL" id="QHJ13289.1"/>
    </source>
</evidence>
<feature type="transmembrane region" description="Helical" evidence="7">
    <location>
        <begin position="67"/>
        <end position="87"/>
    </location>
</feature>
<keyword evidence="3" id="KW-0813">Transport</keyword>
<feature type="domain" description="Major facilitator superfamily (MFS) profile" evidence="8">
    <location>
        <begin position="6"/>
        <end position="398"/>
    </location>
</feature>
<keyword evidence="6 7" id="KW-0472">Membrane</keyword>
<keyword evidence="10" id="KW-1185">Reference proteome</keyword>
<reference evidence="9 10" key="1">
    <citation type="submission" date="2019-12" db="EMBL/GenBank/DDBJ databases">
        <title>Genome sequencing and assembly of endphytes of Porphyra tenera.</title>
        <authorList>
            <person name="Park J.M."/>
            <person name="Shin R."/>
            <person name="Jo S.H."/>
        </authorList>
    </citation>
    <scope>NUCLEOTIDE SEQUENCE [LARGE SCALE GENOMIC DNA]</scope>
    <source>
        <strain evidence="9 10">GPM4</strain>
    </source>
</reference>
<comment type="similarity">
    <text evidence="2">Belongs to the major facilitator superfamily.</text>
</comment>
<feature type="transmembrane region" description="Helical" evidence="7">
    <location>
        <begin position="332"/>
        <end position="358"/>
    </location>
</feature>
<evidence type="ECO:0000256" key="1">
    <source>
        <dbReference type="ARBA" id="ARBA00004127"/>
    </source>
</evidence>
<dbReference type="EMBL" id="CP047656">
    <property type="protein sequence ID" value="QHJ13289.1"/>
    <property type="molecule type" value="Genomic_DNA"/>
</dbReference>
<evidence type="ECO:0000256" key="2">
    <source>
        <dbReference type="ARBA" id="ARBA00008335"/>
    </source>
</evidence>
<dbReference type="GO" id="GO:0022857">
    <property type="term" value="F:transmembrane transporter activity"/>
    <property type="evidence" value="ECO:0007669"/>
    <property type="project" value="InterPro"/>
</dbReference>
<dbReference type="PROSITE" id="PS50850">
    <property type="entry name" value="MFS"/>
    <property type="match status" value="1"/>
</dbReference>
<dbReference type="InterPro" id="IPR011701">
    <property type="entry name" value="MFS"/>
</dbReference>
<evidence type="ECO:0000256" key="3">
    <source>
        <dbReference type="ARBA" id="ARBA00022448"/>
    </source>
</evidence>
<dbReference type="SUPFAM" id="SSF103473">
    <property type="entry name" value="MFS general substrate transporter"/>
    <property type="match status" value="1"/>
</dbReference>
<feature type="transmembrane region" description="Helical" evidence="7">
    <location>
        <begin position="135"/>
        <end position="154"/>
    </location>
</feature>
<keyword evidence="5 7" id="KW-1133">Transmembrane helix</keyword>
<dbReference type="InterPro" id="IPR036259">
    <property type="entry name" value="MFS_trans_sf"/>
</dbReference>
<gene>
    <name evidence="9" type="ORF">FX988_03550</name>
</gene>
<feature type="transmembrane region" description="Helical" evidence="7">
    <location>
        <begin position="275"/>
        <end position="295"/>
    </location>
</feature>
<evidence type="ECO:0000256" key="4">
    <source>
        <dbReference type="ARBA" id="ARBA00022692"/>
    </source>
</evidence>
<dbReference type="GO" id="GO:0016020">
    <property type="term" value="C:membrane"/>
    <property type="evidence" value="ECO:0007669"/>
    <property type="project" value="TreeGrafter"/>
</dbReference>
<sequence length="398" mass="43941">MDRRAATSVIFAGFFFLGMVFILWGVLLPDLAQNLAMNEVVSGAFFTLISIGMILGAILGGKYAQKFDFMSLFAVLLLCVLLLLLAISFVQHWLWLLVGALVLGMFASSLFTIGHTVIARLHVERRSAMMGFMDFMFSLGTLAAPFYVSGLYLIEHDWRWPLRILAVGMLVLAVYTWRVAHQGKKLVAPEEAKKNRKSLSYGDIIRRPVFIFLALAAFGYGMVEFGNANWFVSYAQNGHGFSGEQSRLVFAFFTAGMVVSRLVFALLLKWLTSHRLMLILATIMVTGSFMIKLAVDPVVMSWGNFMLGLGLGGLFPLMLSAAMDVDSDKGPIISGLCVIGSSIGVQVASFSTGLWAHYAPLVTAFWVIPIGGAWLWAMTWAYSRFVKRHIAQVKLGVN</sequence>
<dbReference type="Pfam" id="PF07690">
    <property type="entry name" value="MFS_1"/>
    <property type="match status" value="1"/>
</dbReference>
<feature type="transmembrane region" description="Helical" evidence="7">
    <location>
        <begin position="301"/>
        <end position="320"/>
    </location>
</feature>
<evidence type="ECO:0000259" key="8">
    <source>
        <dbReference type="PROSITE" id="PS50850"/>
    </source>
</evidence>
<dbReference type="InterPro" id="IPR051788">
    <property type="entry name" value="MFS_Transporter"/>
</dbReference>
<feature type="transmembrane region" description="Helical" evidence="7">
    <location>
        <begin position="204"/>
        <end position="223"/>
    </location>
</feature>
<feature type="transmembrane region" description="Helical" evidence="7">
    <location>
        <begin position="364"/>
        <end position="382"/>
    </location>
</feature>
<comment type="subcellular location">
    <subcellularLocation>
        <location evidence="1">Endomembrane system</location>
        <topology evidence="1">Multi-pass membrane protein</topology>
    </subcellularLocation>
</comment>
<dbReference type="OrthoDB" id="6378059at2"/>
<evidence type="ECO:0000313" key="10">
    <source>
        <dbReference type="Proteomes" id="UP000464524"/>
    </source>
</evidence>
<evidence type="ECO:0000256" key="6">
    <source>
        <dbReference type="ARBA" id="ARBA00023136"/>
    </source>
</evidence>
<proteinExistence type="inferred from homology"/>
<keyword evidence="4 7" id="KW-0812">Transmembrane</keyword>
<evidence type="ECO:0000256" key="5">
    <source>
        <dbReference type="ARBA" id="ARBA00022989"/>
    </source>
</evidence>
<feature type="transmembrane region" description="Helical" evidence="7">
    <location>
        <begin position="248"/>
        <end position="268"/>
    </location>
</feature>
<dbReference type="GO" id="GO:0012505">
    <property type="term" value="C:endomembrane system"/>
    <property type="evidence" value="ECO:0007669"/>
    <property type="project" value="UniProtKB-SubCell"/>
</dbReference>
<dbReference type="Proteomes" id="UP000464524">
    <property type="component" value="Chromosome"/>
</dbReference>
<dbReference type="KEGG" id="pmes:FX988_03550"/>
<protein>
    <submittedName>
        <fullName evidence="9">Glucose/mannose transporter GlcP</fullName>
    </submittedName>
</protein>